<organism evidence="3 4">
    <name type="scientific">Thamnidium elegans</name>
    <dbReference type="NCBI Taxonomy" id="101142"/>
    <lineage>
        <taxon>Eukaryota</taxon>
        <taxon>Fungi</taxon>
        <taxon>Fungi incertae sedis</taxon>
        <taxon>Mucoromycota</taxon>
        <taxon>Mucoromycotina</taxon>
        <taxon>Mucoromycetes</taxon>
        <taxon>Mucorales</taxon>
        <taxon>Mucorineae</taxon>
        <taxon>Mucoraceae</taxon>
        <taxon>Thamnidium</taxon>
    </lineage>
</organism>
<evidence type="ECO:0000256" key="1">
    <source>
        <dbReference type="SAM" id="MobiDB-lite"/>
    </source>
</evidence>
<proteinExistence type="predicted"/>
<name>A0A8H7SVA0_9FUNG</name>
<protein>
    <submittedName>
        <fullName evidence="3">Uncharacterized protein</fullName>
    </submittedName>
</protein>
<feature type="compositionally biased region" description="Polar residues" evidence="1">
    <location>
        <begin position="67"/>
        <end position="78"/>
    </location>
</feature>
<dbReference type="Proteomes" id="UP000613177">
    <property type="component" value="Unassembled WGS sequence"/>
</dbReference>
<dbReference type="EMBL" id="JAEPRE010000046">
    <property type="protein sequence ID" value="KAG2234778.1"/>
    <property type="molecule type" value="Genomic_DNA"/>
</dbReference>
<accession>A0A8H7SVA0</accession>
<sequence>MNDSSFFFFFFFLSLSLQNYKRLTTATTLLNRFSLRRPATTRQQPVVAVEAPATAESPAVTSEDASDQQQPTVNGDNNNLPYDIQSQWVVFDLFRDRYTRLETTPNGAHSWADKCLNISKTTPSQQSGPFVAFGLFLTQSNNITDLVNWSIPKKKYQHLLTLASQQNSSQAIQTSIQNAQAQQLELKRKFDELDDMALTSTFTTVPSTTSSEASPSPSYNVASSTLYQKRLYNFSSYADDIYMNGFLVVLPY</sequence>
<keyword evidence="4" id="KW-1185">Reference proteome</keyword>
<evidence type="ECO:0000313" key="3">
    <source>
        <dbReference type="EMBL" id="KAG2234778.1"/>
    </source>
</evidence>
<evidence type="ECO:0000313" key="4">
    <source>
        <dbReference type="Proteomes" id="UP000613177"/>
    </source>
</evidence>
<reference evidence="3" key="1">
    <citation type="submission" date="2021-01" db="EMBL/GenBank/DDBJ databases">
        <title>Metabolic potential, ecology and presence of endohyphal bacteria is reflected in genomic diversity of Mucoromycotina.</title>
        <authorList>
            <person name="Muszewska A."/>
            <person name="Okrasinska A."/>
            <person name="Steczkiewicz K."/>
            <person name="Drgas O."/>
            <person name="Orlowska M."/>
            <person name="Perlinska-Lenart U."/>
            <person name="Aleksandrzak-Piekarczyk T."/>
            <person name="Szatraj K."/>
            <person name="Zielenkiewicz U."/>
            <person name="Pilsyk S."/>
            <person name="Malc E."/>
            <person name="Mieczkowski P."/>
            <person name="Kruszewska J.S."/>
            <person name="Biernat P."/>
            <person name="Pawlowska J."/>
        </authorList>
    </citation>
    <scope>NUCLEOTIDE SEQUENCE</scope>
    <source>
        <strain evidence="3">WA0000018081</strain>
    </source>
</reference>
<comment type="caution">
    <text evidence="3">The sequence shown here is derived from an EMBL/GenBank/DDBJ whole genome shotgun (WGS) entry which is preliminary data.</text>
</comment>
<feature type="signal peptide" evidence="2">
    <location>
        <begin position="1"/>
        <end position="26"/>
    </location>
</feature>
<dbReference type="AlphaFoldDB" id="A0A8H7SVA0"/>
<keyword evidence="2" id="KW-0732">Signal</keyword>
<feature type="chain" id="PRO_5034456095" evidence="2">
    <location>
        <begin position="27"/>
        <end position="252"/>
    </location>
</feature>
<gene>
    <name evidence="3" type="ORF">INT48_000127</name>
</gene>
<feature type="compositionally biased region" description="Low complexity" evidence="1">
    <location>
        <begin position="46"/>
        <end position="62"/>
    </location>
</feature>
<feature type="region of interest" description="Disordered" evidence="1">
    <location>
        <begin position="44"/>
        <end position="78"/>
    </location>
</feature>
<evidence type="ECO:0000256" key="2">
    <source>
        <dbReference type="SAM" id="SignalP"/>
    </source>
</evidence>